<dbReference type="RefSeq" id="WP_092207602.1">
    <property type="nucleotide sequence ID" value="NZ_FMUX01000001.1"/>
</dbReference>
<gene>
    <name evidence="10" type="ORF">SAMN05216233_101327</name>
</gene>
<dbReference type="PANTHER" id="PTHR31727">
    <property type="entry name" value="OLEOYL-ACYL CARRIER PROTEIN THIOESTERASE 1, CHLOROPLASTIC"/>
    <property type="match status" value="1"/>
</dbReference>
<protein>
    <submittedName>
        <fullName evidence="10">Acyl-ACP thioesterase</fullName>
    </submittedName>
</protein>
<evidence type="ECO:0000313" key="10">
    <source>
        <dbReference type="EMBL" id="SCX79312.1"/>
    </source>
</evidence>
<feature type="domain" description="Acyl-ACP thioesterase-like C-terminal" evidence="9">
    <location>
        <begin position="167"/>
        <end position="249"/>
    </location>
</feature>
<keyword evidence="4" id="KW-0276">Fatty acid metabolism</keyword>
<keyword evidence="7" id="KW-0275">Fatty acid biosynthesis</keyword>
<dbReference type="GO" id="GO:0000036">
    <property type="term" value="F:acyl carrier activity"/>
    <property type="evidence" value="ECO:0007669"/>
    <property type="project" value="TreeGrafter"/>
</dbReference>
<evidence type="ECO:0000256" key="2">
    <source>
        <dbReference type="ARBA" id="ARBA00022516"/>
    </source>
</evidence>
<evidence type="ECO:0000256" key="7">
    <source>
        <dbReference type="ARBA" id="ARBA00023160"/>
    </source>
</evidence>
<dbReference type="InterPro" id="IPR045023">
    <property type="entry name" value="FATA/B"/>
</dbReference>
<evidence type="ECO:0000256" key="1">
    <source>
        <dbReference type="ARBA" id="ARBA00006500"/>
    </source>
</evidence>
<evidence type="ECO:0000259" key="8">
    <source>
        <dbReference type="Pfam" id="PF01643"/>
    </source>
</evidence>
<keyword evidence="2" id="KW-0444">Lipid biosynthesis</keyword>
<keyword evidence="5" id="KW-0809">Transit peptide</keyword>
<feature type="domain" description="Acyl-ACP thioesterase N-terminal hotdog" evidence="8">
    <location>
        <begin position="8"/>
        <end position="126"/>
    </location>
</feature>
<dbReference type="Pfam" id="PF20791">
    <property type="entry name" value="Acyl-ACP_TE_C"/>
    <property type="match status" value="1"/>
</dbReference>
<dbReference type="OrthoDB" id="9801517at2"/>
<dbReference type="InterPro" id="IPR049427">
    <property type="entry name" value="Acyl-ACP_TE_C"/>
</dbReference>
<name>A0A1G5AN83_9BACT</name>
<organism evidence="10 11">
    <name type="scientific">Desulfoluna spongiiphila</name>
    <dbReference type="NCBI Taxonomy" id="419481"/>
    <lineage>
        <taxon>Bacteria</taxon>
        <taxon>Pseudomonadati</taxon>
        <taxon>Thermodesulfobacteriota</taxon>
        <taxon>Desulfobacteria</taxon>
        <taxon>Desulfobacterales</taxon>
        <taxon>Desulfolunaceae</taxon>
        <taxon>Desulfoluna</taxon>
    </lineage>
</organism>
<comment type="similarity">
    <text evidence="1">Belongs to the acyl-ACP thioesterase family.</text>
</comment>
<dbReference type="AlphaFoldDB" id="A0A1G5AN83"/>
<evidence type="ECO:0000313" key="11">
    <source>
        <dbReference type="Proteomes" id="UP000198870"/>
    </source>
</evidence>
<dbReference type="GO" id="GO:0016297">
    <property type="term" value="F:fatty acyl-[ACP] hydrolase activity"/>
    <property type="evidence" value="ECO:0007669"/>
    <property type="project" value="InterPro"/>
</dbReference>
<dbReference type="SUPFAM" id="SSF54637">
    <property type="entry name" value="Thioesterase/thiol ester dehydrase-isomerase"/>
    <property type="match status" value="2"/>
</dbReference>
<dbReference type="STRING" id="419481.SAMN05216233_101327"/>
<evidence type="ECO:0000256" key="3">
    <source>
        <dbReference type="ARBA" id="ARBA00022801"/>
    </source>
</evidence>
<evidence type="ECO:0000256" key="6">
    <source>
        <dbReference type="ARBA" id="ARBA00023098"/>
    </source>
</evidence>
<reference evidence="10 11" key="1">
    <citation type="submission" date="2016-10" db="EMBL/GenBank/DDBJ databases">
        <authorList>
            <person name="de Groot N.N."/>
        </authorList>
    </citation>
    <scope>NUCLEOTIDE SEQUENCE [LARGE SCALE GENOMIC DNA]</scope>
    <source>
        <strain evidence="10 11">AA1</strain>
    </source>
</reference>
<evidence type="ECO:0000256" key="4">
    <source>
        <dbReference type="ARBA" id="ARBA00022832"/>
    </source>
</evidence>
<sequence length="265" mass="29446">MTGSEIRTFEVSFQVPSWDCGPTGRMVPAAMLRYFQEGAMRHSDAAHGAFDRVGEFGLFWVLAGMRVAFETLPMRGESVHITTWHGGRSRLLFYRAFKAVGDDGRPLASAVSSFALVNSETRKMVRTSAFPVKIPVCDLGDEHQALIPDRLDAMDVPGGGLHWQAGFRDLDINGHVNNVRYAEWVLETVPPEVLMNRHLACLELEFKHEIRFGEALRSVGTPAEEPGLFEHAVVKDKDILACRARTLWRPEGSYPAPGGGRVSLR</sequence>
<dbReference type="PANTHER" id="PTHR31727:SF6">
    <property type="entry name" value="OLEOYL-ACYL CARRIER PROTEIN THIOESTERASE 1, CHLOROPLASTIC"/>
    <property type="match status" value="1"/>
</dbReference>
<dbReference type="InterPro" id="IPR029069">
    <property type="entry name" value="HotDog_dom_sf"/>
</dbReference>
<keyword evidence="3" id="KW-0378">Hydrolase</keyword>
<dbReference type="Proteomes" id="UP000198870">
    <property type="component" value="Unassembled WGS sequence"/>
</dbReference>
<evidence type="ECO:0000256" key="5">
    <source>
        <dbReference type="ARBA" id="ARBA00022946"/>
    </source>
</evidence>
<dbReference type="Gene3D" id="3.10.129.10">
    <property type="entry name" value="Hotdog Thioesterase"/>
    <property type="match status" value="1"/>
</dbReference>
<evidence type="ECO:0000259" key="9">
    <source>
        <dbReference type="Pfam" id="PF20791"/>
    </source>
</evidence>
<dbReference type="CDD" id="cd00586">
    <property type="entry name" value="4HBT"/>
    <property type="match status" value="1"/>
</dbReference>
<accession>A0A1G5AN83</accession>
<keyword evidence="6" id="KW-0443">Lipid metabolism</keyword>
<dbReference type="InterPro" id="IPR002864">
    <property type="entry name" value="Acyl-ACP_thioesterase_NHD"/>
</dbReference>
<dbReference type="Pfam" id="PF01643">
    <property type="entry name" value="Acyl-ACP_TE"/>
    <property type="match status" value="1"/>
</dbReference>
<dbReference type="EMBL" id="FMUX01000001">
    <property type="protein sequence ID" value="SCX79312.1"/>
    <property type="molecule type" value="Genomic_DNA"/>
</dbReference>
<proteinExistence type="inferred from homology"/>
<keyword evidence="11" id="KW-1185">Reference proteome</keyword>